<feature type="coiled-coil region" evidence="1">
    <location>
        <begin position="176"/>
        <end position="210"/>
    </location>
</feature>
<evidence type="ECO:0000313" key="7">
    <source>
        <dbReference type="Proteomes" id="UP000197290"/>
    </source>
</evidence>
<dbReference type="SUPFAM" id="SSF111369">
    <property type="entry name" value="HlyD-like secretion proteins"/>
    <property type="match status" value="2"/>
</dbReference>
<dbReference type="PRINTS" id="PR01490">
    <property type="entry name" value="RTXTOXIND"/>
</dbReference>
<dbReference type="Proteomes" id="UP000197290">
    <property type="component" value="Unassembled WGS sequence"/>
</dbReference>
<keyword evidence="7" id="KW-1185">Reference proteome</keyword>
<organism evidence="6 7">
    <name type="scientific">Sphingomonas dokdonensis</name>
    <dbReference type="NCBI Taxonomy" id="344880"/>
    <lineage>
        <taxon>Bacteria</taxon>
        <taxon>Pseudomonadati</taxon>
        <taxon>Pseudomonadota</taxon>
        <taxon>Alphaproteobacteria</taxon>
        <taxon>Sphingomonadales</taxon>
        <taxon>Sphingomonadaceae</taxon>
        <taxon>Sphingomonas</taxon>
    </lineage>
</organism>
<protein>
    <submittedName>
        <fullName evidence="6">Multidrug export protein EmrA</fullName>
    </submittedName>
</protein>
<dbReference type="InterPro" id="IPR058634">
    <property type="entry name" value="AaeA-lik-b-barrel"/>
</dbReference>
<evidence type="ECO:0000256" key="3">
    <source>
        <dbReference type="SAM" id="Phobius"/>
    </source>
</evidence>
<reference evidence="6 7" key="1">
    <citation type="submission" date="2017-03" db="EMBL/GenBank/DDBJ databases">
        <title>Genome sequence of Sphingomonas dokdonensis DSM 21029.</title>
        <authorList>
            <person name="Poehlein A."/>
            <person name="Wuebbeler J.H."/>
            <person name="Steinbuechel A."/>
            <person name="Daniel R."/>
        </authorList>
    </citation>
    <scope>NUCLEOTIDE SEQUENCE [LARGE SCALE GENOMIC DNA]</scope>
    <source>
        <strain evidence="6 7">DSM 21029</strain>
    </source>
</reference>
<dbReference type="Gene3D" id="2.40.50.100">
    <property type="match status" value="1"/>
</dbReference>
<dbReference type="AlphaFoldDB" id="A0A245ZKL6"/>
<keyword evidence="3" id="KW-1133">Transmembrane helix</keyword>
<evidence type="ECO:0000256" key="1">
    <source>
        <dbReference type="SAM" id="Coils"/>
    </source>
</evidence>
<dbReference type="Pfam" id="PF25963">
    <property type="entry name" value="Beta-barrel_AAEA"/>
    <property type="match status" value="1"/>
</dbReference>
<dbReference type="OrthoDB" id="9811754at2"/>
<keyword evidence="1" id="KW-0175">Coiled coil</keyword>
<dbReference type="Gene3D" id="1.10.287.470">
    <property type="entry name" value="Helix hairpin bin"/>
    <property type="match status" value="1"/>
</dbReference>
<accession>A0A245ZKL6</accession>
<dbReference type="InterPro" id="IPR058625">
    <property type="entry name" value="MdtA-like_BSH"/>
</dbReference>
<evidence type="ECO:0000259" key="4">
    <source>
        <dbReference type="Pfam" id="PF25917"/>
    </source>
</evidence>
<dbReference type="Gene3D" id="2.40.30.170">
    <property type="match status" value="1"/>
</dbReference>
<feature type="region of interest" description="Disordered" evidence="2">
    <location>
        <begin position="1"/>
        <end position="22"/>
    </location>
</feature>
<proteinExistence type="predicted"/>
<evidence type="ECO:0000256" key="2">
    <source>
        <dbReference type="SAM" id="MobiDB-lite"/>
    </source>
</evidence>
<comment type="caution">
    <text evidence="6">The sequence shown here is derived from an EMBL/GenBank/DDBJ whole genome shotgun (WGS) entry which is preliminary data.</text>
</comment>
<feature type="transmembrane region" description="Helical" evidence="3">
    <location>
        <begin position="31"/>
        <end position="49"/>
    </location>
</feature>
<evidence type="ECO:0000313" key="6">
    <source>
        <dbReference type="EMBL" id="OWK30290.1"/>
    </source>
</evidence>
<sequence length="389" mass="41313">MTASEGAEDQTHDTPEEEASARKPISRKAKLILGIVALVALIAGGWWFLRYQSIGKYLQDTNDAQIAADMVTVAPRIGGYVGEVFVAENEDVRAGQPLVRIDPRTARAQAAQAEAQIAVAAAQADAARAQVREQYAVVAQARAQLAAARAKAAFDAGEVARYRPLAASGAESRQQLAQLEATAEQSADNVRAQEAALAMQQRRVATLQEQVGQGRAQGEAARAQLAAANVDVGATLLRAASAGRIGNKTVTVGQFVQAGTRLMSIVPLDKLYVRANFKETQLALMRPGQPATIKVDALDGVELAGRVESQAPGTGAQFSILPPQNATGNFTKITQRVPVRISIQATPAARRLLVPGMSVTVTVNTKSARDDLARIRAQQEAVRESQRAR</sequence>
<feature type="domain" description="p-hydroxybenzoic acid efflux pump subunit AaeA-like beta-barrel" evidence="5">
    <location>
        <begin position="271"/>
        <end position="363"/>
    </location>
</feature>
<keyword evidence="3" id="KW-0812">Transmembrane</keyword>
<keyword evidence="3" id="KW-0472">Membrane</keyword>
<name>A0A245ZKL6_9SPHN</name>
<feature type="domain" description="Multidrug resistance protein MdtA-like barrel-sandwich hybrid" evidence="4">
    <location>
        <begin position="70"/>
        <end position="266"/>
    </location>
</feature>
<dbReference type="PANTHER" id="PTHR30386:SF24">
    <property type="entry name" value="MULTIDRUG RESISTANCE EFFLUX PUMP"/>
    <property type="match status" value="1"/>
</dbReference>
<dbReference type="EMBL" id="NBBI01000003">
    <property type="protein sequence ID" value="OWK30290.1"/>
    <property type="molecule type" value="Genomic_DNA"/>
</dbReference>
<dbReference type="InterPro" id="IPR050739">
    <property type="entry name" value="MFP"/>
</dbReference>
<gene>
    <name evidence="6" type="primary">emrA</name>
    <name evidence="6" type="ORF">SPDO_19750</name>
</gene>
<evidence type="ECO:0000259" key="5">
    <source>
        <dbReference type="Pfam" id="PF25963"/>
    </source>
</evidence>
<dbReference type="PANTHER" id="PTHR30386">
    <property type="entry name" value="MEMBRANE FUSION SUBUNIT OF EMRAB-TOLC MULTIDRUG EFFLUX PUMP"/>
    <property type="match status" value="1"/>
</dbReference>
<dbReference type="Pfam" id="PF25917">
    <property type="entry name" value="BSH_RND"/>
    <property type="match status" value="1"/>
</dbReference>